<feature type="compositionally biased region" description="Low complexity" evidence="1">
    <location>
        <begin position="139"/>
        <end position="163"/>
    </location>
</feature>
<evidence type="ECO:0000256" key="1">
    <source>
        <dbReference type="SAM" id="MobiDB-lite"/>
    </source>
</evidence>
<accession>A0A0G4HRL0</accession>
<evidence type="ECO:0000313" key="2">
    <source>
        <dbReference type="EMBL" id="CEM46921.1"/>
    </source>
</evidence>
<feature type="region of interest" description="Disordered" evidence="1">
    <location>
        <begin position="139"/>
        <end position="175"/>
    </location>
</feature>
<proteinExistence type="predicted"/>
<sequence>MITVKQGSVGLLVGETETGFRVAFRRDSVSIPAREKKLFRLDPQATRVRPGGRVRVRGGDGVNRWALVEGIPAAAGRTGVVKRISTDGVVDFFDVEGKSFRCTLGALEPLETTDAACQTGDSSAAFTLYAGPWRDLVPSSSSSSSSSSAQTETEIETQSASSSFHGSTSNTGAMTAGDARLLQPGAKVRAKPGRVLTIDPKAYPRVWLTSREMHSDALEGSERMVMETEWRQGRLRLSCHFGVCGVMVGRVEGDLDDFELIQNPNTDPSVGFQVGDAVVLSSRDSRRQGEEIREVGYMTIVFGEFVQVDFQGEEGEWKGRAEHLQLHQQATRVRPGVRARLSRGSGLEGGARGLPPGGRTSVGFVRKVQFGQAVVDFFGITFVCLVDQLDVVEVAESGC</sequence>
<feature type="compositionally biased region" description="Polar residues" evidence="1">
    <location>
        <begin position="164"/>
        <end position="173"/>
    </location>
</feature>
<name>A0A0G4HRL0_9ALVE</name>
<reference evidence="2" key="1">
    <citation type="submission" date="2014-11" db="EMBL/GenBank/DDBJ databases">
        <authorList>
            <person name="Otto D Thomas"/>
            <person name="Naeem Raeece"/>
        </authorList>
    </citation>
    <scope>NUCLEOTIDE SEQUENCE</scope>
</reference>
<dbReference type="VEuPathDB" id="CryptoDB:Cvel_1296"/>
<dbReference type="AlphaFoldDB" id="A0A0G4HRL0"/>
<dbReference type="EMBL" id="CDMZ01003588">
    <property type="protein sequence ID" value="CEM46921.1"/>
    <property type="molecule type" value="Genomic_DNA"/>
</dbReference>
<protein>
    <submittedName>
        <fullName evidence="2">Uncharacterized protein</fullName>
    </submittedName>
</protein>
<organism evidence="2">
    <name type="scientific">Chromera velia CCMP2878</name>
    <dbReference type="NCBI Taxonomy" id="1169474"/>
    <lineage>
        <taxon>Eukaryota</taxon>
        <taxon>Sar</taxon>
        <taxon>Alveolata</taxon>
        <taxon>Colpodellida</taxon>
        <taxon>Chromeraceae</taxon>
        <taxon>Chromera</taxon>
    </lineage>
</organism>
<gene>
    <name evidence="2" type="ORF">Cvel_1296</name>
</gene>